<sequence length="184" mass="19395">MENKALFVSIVAILLFVHRASSQELVSQFLNVTTLSSVPIFLQCSVPGDELVSLTYTNAIGSQLVWASVTFPSPSSALVTFQNTQNLPIVASAVCVAVPPGVVRRRNSNTATVPTTVGVFASANVSCVTNTRIVDVHCSFSGSTAKFFCQRSLISATSGRCSCRLTKPLGTSAVGAFRAFAICL</sequence>
<feature type="chain" id="PRO_5030925745" description="Transmembrane protein" evidence="1">
    <location>
        <begin position="23"/>
        <end position="184"/>
    </location>
</feature>
<feature type="signal peptide" evidence="1">
    <location>
        <begin position="1"/>
        <end position="22"/>
    </location>
</feature>
<protein>
    <recommendedName>
        <fullName evidence="3">Transmembrane protein</fullName>
    </recommendedName>
</protein>
<dbReference type="EMBL" id="HBGH01018035">
    <property type="protein sequence ID" value="CAD9237940.1"/>
    <property type="molecule type" value="Transcribed_RNA"/>
</dbReference>
<accession>A0A7S1TJV3</accession>
<proteinExistence type="predicted"/>
<evidence type="ECO:0000256" key="1">
    <source>
        <dbReference type="SAM" id="SignalP"/>
    </source>
</evidence>
<evidence type="ECO:0008006" key="3">
    <source>
        <dbReference type="Google" id="ProtNLM"/>
    </source>
</evidence>
<dbReference type="AlphaFoldDB" id="A0A7S1TJV3"/>
<gene>
    <name evidence="2" type="ORF">CCAE0312_LOCUS10039</name>
</gene>
<organism evidence="2">
    <name type="scientific">Compsopogon caeruleus</name>
    <dbReference type="NCBI Taxonomy" id="31354"/>
    <lineage>
        <taxon>Eukaryota</taxon>
        <taxon>Rhodophyta</taxon>
        <taxon>Compsopogonophyceae</taxon>
        <taxon>Compsopogonales</taxon>
        <taxon>Compsopogonaceae</taxon>
        <taxon>Compsopogon</taxon>
    </lineage>
</organism>
<name>A0A7S1TJV3_9RHOD</name>
<reference evidence="2" key="1">
    <citation type="submission" date="2021-01" db="EMBL/GenBank/DDBJ databases">
        <authorList>
            <person name="Corre E."/>
            <person name="Pelletier E."/>
            <person name="Niang G."/>
            <person name="Scheremetjew M."/>
            <person name="Finn R."/>
            <person name="Kale V."/>
            <person name="Holt S."/>
            <person name="Cochrane G."/>
            <person name="Meng A."/>
            <person name="Brown T."/>
            <person name="Cohen L."/>
        </authorList>
    </citation>
    <scope>NUCLEOTIDE SEQUENCE</scope>
    <source>
        <strain evidence="2">SAG 36.94</strain>
    </source>
</reference>
<keyword evidence="1" id="KW-0732">Signal</keyword>
<evidence type="ECO:0000313" key="2">
    <source>
        <dbReference type="EMBL" id="CAD9237940.1"/>
    </source>
</evidence>